<evidence type="ECO:0000256" key="1">
    <source>
        <dbReference type="ARBA" id="ARBA00022691"/>
    </source>
</evidence>
<dbReference type="PROSITE" id="PS50020">
    <property type="entry name" value="WW_DOMAIN_2"/>
    <property type="match status" value="1"/>
</dbReference>
<protein>
    <recommendedName>
        <fullName evidence="3">WW domain-containing protein</fullName>
    </recommendedName>
</protein>
<evidence type="ECO:0000313" key="4">
    <source>
        <dbReference type="EMBL" id="CAH0366396.1"/>
    </source>
</evidence>
<keyword evidence="5" id="KW-1185">Reference proteome</keyword>
<accession>A0A8J2SA74</accession>
<comment type="caution">
    <text evidence="4">The sequence shown here is derived from an EMBL/GenBank/DDBJ whole genome shotgun (WGS) entry which is preliminary data.</text>
</comment>
<dbReference type="OrthoDB" id="41566at2759"/>
<keyword evidence="1" id="KW-0949">S-adenosyl-L-methionine</keyword>
<dbReference type="PANTHER" id="PTHR11006:SF53">
    <property type="entry name" value="PROTEIN ARGININE N-METHYLTRANSFERASE 3"/>
    <property type="match status" value="1"/>
</dbReference>
<dbReference type="InterPro" id="IPR036020">
    <property type="entry name" value="WW_dom_sf"/>
</dbReference>
<dbReference type="SMART" id="SM00456">
    <property type="entry name" value="WW"/>
    <property type="match status" value="1"/>
</dbReference>
<dbReference type="InterPro" id="IPR001202">
    <property type="entry name" value="WW_dom"/>
</dbReference>
<reference evidence="4" key="1">
    <citation type="submission" date="2021-11" db="EMBL/GenBank/DDBJ databases">
        <authorList>
            <consortium name="Genoscope - CEA"/>
            <person name="William W."/>
        </authorList>
    </citation>
    <scope>NUCLEOTIDE SEQUENCE</scope>
</reference>
<gene>
    <name evidence="4" type="ORF">PECAL_1P28880</name>
</gene>
<dbReference type="InterPro" id="IPR025799">
    <property type="entry name" value="Arg_MeTrfase"/>
</dbReference>
<dbReference type="EMBL" id="CAKKNE010000001">
    <property type="protein sequence ID" value="CAH0366396.1"/>
    <property type="molecule type" value="Genomic_DNA"/>
</dbReference>
<dbReference type="GO" id="GO:0016274">
    <property type="term" value="F:protein-arginine N-methyltransferase activity"/>
    <property type="evidence" value="ECO:0007669"/>
    <property type="project" value="InterPro"/>
</dbReference>
<dbReference type="AlphaFoldDB" id="A0A8J2SA74"/>
<dbReference type="Gene3D" id="3.40.50.150">
    <property type="entry name" value="Vaccinia Virus protein VP39"/>
    <property type="match status" value="1"/>
</dbReference>
<name>A0A8J2SA74_9STRA</name>
<evidence type="ECO:0000259" key="3">
    <source>
        <dbReference type="PROSITE" id="PS50020"/>
    </source>
</evidence>
<organism evidence="4 5">
    <name type="scientific">Pelagomonas calceolata</name>
    <dbReference type="NCBI Taxonomy" id="35677"/>
    <lineage>
        <taxon>Eukaryota</taxon>
        <taxon>Sar</taxon>
        <taxon>Stramenopiles</taxon>
        <taxon>Ochrophyta</taxon>
        <taxon>Pelagophyceae</taxon>
        <taxon>Pelagomonadales</taxon>
        <taxon>Pelagomonadaceae</taxon>
        <taxon>Pelagomonas</taxon>
    </lineage>
</organism>
<feature type="region of interest" description="Disordered" evidence="2">
    <location>
        <begin position="21"/>
        <end position="45"/>
    </location>
</feature>
<dbReference type="Proteomes" id="UP000789595">
    <property type="component" value="Unassembled WGS sequence"/>
</dbReference>
<evidence type="ECO:0000256" key="2">
    <source>
        <dbReference type="SAM" id="MobiDB-lite"/>
    </source>
</evidence>
<feature type="domain" description="WW" evidence="3">
    <location>
        <begin position="488"/>
        <end position="516"/>
    </location>
</feature>
<sequence>MRTLSITLTLCSALQPLHKTPQRTTRLRSAESPYVADYDQPPGPHSTKWLATSENNDQWIEFDERHYRSMYADMSRTEMFTQTLEKKLAKFPPKTAVVCDLGTGPYLLFAKAAAAAGARKVYAIEAVPGSQNKAREELAQLEAADNSGVEPGVIELVCGFSTDVELPEKVDILISEIAGSIASEEGVYATIKDARERFVKEPRNPDSFVPFSYETWGAPGTDLCHHSGGSQSLPNDGTALRIDSQDNSMQLLADPVLVEDIQFAGELPEHKQEASFEWTVSPERIAANERAFGEILGQDREAIEANGLDVERLAKDVARSMTGIALWPTIVFEQDRSVVYETRGPLGEMRLSHWPTVLPPLRERPLLVSPGTIVKADWCADLRDGKPSTPLEYSLVCDTAPPVDAASAEAAAQAAAQRLSEEAAAAAAAAAPAKEKEEADLAALKKARDEALKAGWAAQGKQVSGEFMQAAASAPTAAVPEDFDASEWVSAVDEASGKTYYYNSKTGASSWVWPPV</sequence>
<dbReference type="GO" id="GO:0042054">
    <property type="term" value="F:histone methyltransferase activity"/>
    <property type="evidence" value="ECO:0007669"/>
    <property type="project" value="TreeGrafter"/>
</dbReference>
<dbReference type="SUPFAM" id="SSF53335">
    <property type="entry name" value="S-adenosyl-L-methionine-dependent methyltransferases"/>
    <property type="match status" value="1"/>
</dbReference>
<evidence type="ECO:0000313" key="5">
    <source>
        <dbReference type="Proteomes" id="UP000789595"/>
    </source>
</evidence>
<dbReference type="PANTHER" id="PTHR11006">
    <property type="entry name" value="PROTEIN ARGININE N-METHYLTRANSFERASE"/>
    <property type="match status" value="1"/>
</dbReference>
<dbReference type="CDD" id="cd00201">
    <property type="entry name" value="WW"/>
    <property type="match status" value="1"/>
</dbReference>
<dbReference type="PROSITE" id="PS01159">
    <property type="entry name" value="WW_DOMAIN_1"/>
    <property type="match status" value="1"/>
</dbReference>
<dbReference type="Pfam" id="PF00397">
    <property type="entry name" value="WW"/>
    <property type="match status" value="1"/>
</dbReference>
<dbReference type="Gene3D" id="2.20.70.10">
    <property type="match status" value="1"/>
</dbReference>
<dbReference type="GO" id="GO:0005634">
    <property type="term" value="C:nucleus"/>
    <property type="evidence" value="ECO:0007669"/>
    <property type="project" value="TreeGrafter"/>
</dbReference>
<dbReference type="SUPFAM" id="SSF51045">
    <property type="entry name" value="WW domain"/>
    <property type="match status" value="1"/>
</dbReference>
<dbReference type="InterPro" id="IPR029063">
    <property type="entry name" value="SAM-dependent_MTases_sf"/>
</dbReference>
<proteinExistence type="predicted"/>